<protein>
    <recommendedName>
        <fullName evidence="4">CR032 protein</fullName>
    </recommendedName>
</protein>
<dbReference type="Proteomes" id="UP001642483">
    <property type="component" value="Unassembled WGS sequence"/>
</dbReference>
<gene>
    <name evidence="2" type="ORF">CVLEPA_LOCUS23851</name>
</gene>
<dbReference type="PANTHER" id="PTHR13456">
    <property type="entry name" value="UPF0729 PROTEIN C18ORF32"/>
    <property type="match status" value="1"/>
</dbReference>
<dbReference type="EMBL" id="CAWYQH010000119">
    <property type="protein sequence ID" value="CAK8691276.1"/>
    <property type="molecule type" value="Genomic_DNA"/>
</dbReference>
<proteinExistence type="inferred from homology"/>
<organism evidence="2 3">
    <name type="scientific">Clavelina lepadiformis</name>
    <name type="common">Light-bulb sea squirt</name>
    <name type="synonym">Ascidia lepadiformis</name>
    <dbReference type="NCBI Taxonomy" id="159417"/>
    <lineage>
        <taxon>Eukaryota</taxon>
        <taxon>Metazoa</taxon>
        <taxon>Chordata</taxon>
        <taxon>Tunicata</taxon>
        <taxon>Ascidiacea</taxon>
        <taxon>Aplousobranchia</taxon>
        <taxon>Clavelinidae</taxon>
        <taxon>Clavelina</taxon>
    </lineage>
</organism>
<evidence type="ECO:0000256" key="1">
    <source>
        <dbReference type="ARBA" id="ARBA00007959"/>
    </source>
</evidence>
<comment type="caution">
    <text evidence="2">The sequence shown here is derived from an EMBL/GenBank/DDBJ whole genome shotgun (WGS) entry which is preliminary data.</text>
</comment>
<dbReference type="InterPro" id="IPR026776">
    <property type="entry name" value="UPF0729_C18orf32-like"/>
</dbReference>
<comment type="similarity">
    <text evidence="1">Belongs to the UPF0729 family.</text>
</comment>
<accession>A0ABP0GKA5</accession>
<dbReference type="PANTHER" id="PTHR13456:SF0">
    <property type="entry name" value="UPF0729 PROTEIN C18ORF32"/>
    <property type="match status" value="1"/>
</dbReference>
<sequence>MVCIPCIVIPFVLWVYHKFLQPWIYPVISKFWTSKQLTSSSNGEVKKCPFNSTENKAEVTAGGEMAKDKKTD</sequence>
<evidence type="ECO:0000313" key="3">
    <source>
        <dbReference type="Proteomes" id="UP001642483"/>
    </source>
</evidence>
<evidence type="ECO:0000313" key="2">
    <source>
        <dbReference type="EMBL" id="CAK8691276.1"/>
    </source>
</evidence>
<keyword evidence="3" id="KW-1185">Reference proteome</keyword>
<dbReference type="Pfam" id="PF14975">
    <property type="entry name" value="DUF4512"/>
    <property type="match status" value="1"/>
</dbReference>
<name>A0ABP0GKA5_CLALP</name>
<evidence type="ECO:0008006" key="4">
    <source>
        <dbReference type="Google" id="ProtNLM"/>
    </source>
</evidence>
<reference evidence="2 3" key="1">
    <citation type="submission" date="2024-02" db="EMBL/GenBank/DDBJ databases">
        <authorList>
            <person name="Daric V."/>
            <person name="Darras S."/>
        </authorList>
    </citation>
    <scope>NUCLEOTIDE SEQUENCE [LARGE SCALE GENOMIC DNA]</scope>
</reference>